<keyword evidence="2 6" id="KW-0812">Transmembrane</keyword>
<evidence type="ECO:0000256" key="1">
    <source>
        <dbReference type="ARBA" id="ARBA00004477"/>
    </source>
</evidence>
<organism evidence="8 9">
    <name type="scientific">Vitis rotundifolia</name>
    <name type="common">Muscadine grape</name>
    <dbReference type="NCBI Taxonomy" id="103349"/>
    <lineage>
        <taxon>Eukaryota</taxon>
        <taxon>Viridiplantae</taxon>
        <taxon>Streptophyta</taxon>
        <taxon>Embryophyta</taxon>
        <taxon>Tracheophyta</taxon>
        <taxon>Spermatophyta</taxon>
        <taxon>Magnoliopsida</taxon>
        <taxon>eudicotyledons</taxon>
        <taxon>Gunneridae</taxon>
        <taxon>Pentapetalae</taxon>
        <taxon>rosids</taxon>
        <taxon>Vitales</taxon>
        <taxon>Vitaceae</taxon>
        <taxon>Viteae</taxon>
        <taxon>Vitis</taxon>
    </lineage>
</organism>
<evidence type="ECO:0000256" key="4">
    <source>
        <dbReference type="ARBA" id="ARBA00022989"/>
    </source>
</evidence>
<feature type="transmembrane region" description="Helical" evidence="6">
    <location>
        <begin position="131"/>
        <end position="163"/>
    </location>
</feature>
<dbReference type="Proteomes" id="UP001168098">
    <property type="component" value="Unassembled WGS sequence"/>
</dbReference>
<dbReference type="EMBL" id="JARBHA010000003">
    <property type="protein sequence ID" value="KAJ9705133.1"/>
    <property type="molecule type" value="Genomic_DNA"/>
</dbReference>
<keyword evidence="9" id="KW-1185">Reference proteome</keyword>
<feature type="domain" description="Reticulon" evidence="7">
    <location>
        <begin position="21"/>
        <end position="207"/>
    </location>
</feature>
<proteinExistence type="predicted"/>
<sequence>MGVSDHPSRISVHQALGGGSVADFLLWRRWCGAAVFLVSASSLWFLFERGGYNLLSFVANVVLLLVVILFLWAKSASILNRPLPPLPDMEISEESVVKAADVIRVWINYALSVARDIAVGRNVKLFLQVAFGLWVVSYIGSLFNFLTLVYIGVVLSLSVPVLYDKYQDYIDDKLRVTHRVVQTQYKKIDDNILRKIPMAINKGKKTQ</sequence>
<dbReference type="InterPro" id="IPR045064">
    <property type="entry name" value="Reticulon-like"/>
</dbReference>
<keyword evidence="3 6" id="KW-0256">Endoplasmic reticulum</keyword>
<comment type="caution">
    <text evidence="8">The sequence shown here is derived from an EMBL/GenBank/DDBJ whole genome shotgun (WGS) entry which is preliminary data.</text>
</comment>
<dbReference type="PANTHER" id="PTHR10994:SF154">
    <property type="entry name" value="RETICULON-LIKE PROTEIN B11"/>
    <property type="match status" value="1"/>
</dbReference>
<name>A0AA39AEW9_VITRO</name>
<evidence type="ECO:0000256" key="5">
    <source>
        <dbReference type="ARBA" id="ARBA00023136"/>
    </source>
</evidence>
<evidence type="ECO:0000259" key="7">
    <source>
        <dbReference type="PROSITE" id="PS50845"/>
    </source>
</evidence>
<feature type="transmembrane region" description="Helical" evidence="6">
    <location>
        <begin position="27"/>
        <end position="47"/>
    </location>
</feature>
<feature type="transmembrane region" description="Helical" evidence="6">
    <location>
        <begin position="54"/>
        <end position="73"/>
    </location>
</feature>
<dbReference type="AlphaFoldDB" id="A0AA39AEW9"/>
<reference evidence="8 9" key="1">
    <citation type="journal article" date="2023" name="BMC Biotechnol.">
        <title>Vitis rotundifolia cv Carlos genome sequencing.</title>
        <authorList>
            <person name="Huff M."/>
            <person name="Hulse-Kemp A."/>
            <person name="Scheffler B."/>
            <person name="Youngblood R."/>
            <person name="Simpson S."/>
            <person name="Babiker E."/>
            <person name="Staton M."/>
        </authorList>
    </citation>
    <scope>NUCLEOTIDE SEQUENCE [LARGE SCALE GENOMIC DNA]</scope>
    <source>
        <tissue evidence="8">Leaf</tissue>
    </source>
</reference>
<dbReference type="PANTHER" id="PTHR10994">
    <property type="entry name" value="RETICULON"/>
    <property type="match status" value="1"/>
</dbReference>
<dbReference type="GO" id="GO:0005789">
    <property type="term" value="C:endoplasmic reticulum membrane"/>
    <property type="evidence" value="ECO:0007669"/>
    <property type="project" value="UniProtKB-SubCell"/>
</dbReference>
<evidence type="ECO:0000313" key="9">
    <source>
        <dbReference type="Proteomes" id="UP001168098"/>
    </source>
</evidence>
<protein>
    <recommendedName>
        <fullName evidence="6">Reticulon-like protein</fullName>
    </recommendedName>
</protein>
<keyword evidence="5 6" id="KW-0472">Membrane</keyword>
<comment type="subcellular location">
    <subcellularLocation>
        <location evidence="1 6">Endoplasmic reticulum membrane</location>
        <topology evidence="1 6">Multi-pass membrane protein</topology>
    </subcellularLocation>
</comment>
<dbReference type="GO" id="GO:0009617">
    <property type="term" value="P:response to bacterium"/>
    <property type="evidence" value="ECO:0007669"/>
    <property type="project" value="InterPro"/>
</dbReference>
<dbReference type="PROSITE" id="PS50845">
    <property type="entry name" value="RETICULON"/>
    <property type="match status" value="1"/>
</dbReference>
<gene>
    <name evidence="8" type="ORF">PVL29_003265</name>
</gene>
<evidence type="ECO:0000313" key="8">
    <source>
        <dbReference type="EMBL" id="KAJ9705133.1"/>
    </source>
</evidence>
<evidence type="ECO:0000256" key="6">
    <source>
        <dbReference type="RuleBase" id="RU363132"/>
    </source>
</evidence>
<keyword evidence="4 6" id="KW-1133">Transmembrane helix</keyword>
<evidence type="ECO:0000256" key="3">
    <source>
        <dbReference type="ARBA" id="ARBA00022824"/>
    </source>
</evidence>
<dbReference type="Pfam" id="PF02453">
    <property type="entry name" value="Reticulon"/>
    <property type="match status" value="1"/>
</dbReference>
<accession>A0AA39AEW9</accession>
<evidence type="ECO:0000256" key="2">
    <source>
        <dbReference type="ARBA" id="ARBA00022692"/>
    </source>
</evidence>
<dbReference type="InterPro" id="IPR003388">
    <property type="entry name" value="Reticulon"/>
</dbReference>